<keyword evidence="9" id="KW-1185">Reference proteome</keyword>
<dbReference type="CDD" id="cd17546">
    <property type="entry name" value="REC_hyHK_CKI1_RcsC-like"/>
    <property type="match status" value="1"/>
</dbReference>
<reference evidence="8" key="1">
    <citation type="journal article" date="2022" name="Environ. Microbiol.">
        <title>Geoalkalibacter halelectricus SAP #1 sp. nov. possessing extracellular electron transfer and mineral#reducing capabilities from a haloalkaline environment.</title>
        <authorList>
            <person name="Yadav S."/>
            <person name="Singh R."/>
            <person name="Sundharam S.S."/>
            <person name="Chaudhary S."/>
            <person name="Krishnamurthi S."/>
            <person name="Patil S.A."/>
        </authorList>
    </citation>
    <scope>NUCLEOTIDE SEQUENCE</scope>
    <source>
        <strain evidence="8">SAP-1</strain>
    </source>
</reference>
<dbReference type="EMBL" id="CP092109">
    <property type="protein sequence ID" value="UWZ78643.1"/>
    <property type="molecule type" value="Genomic_DNA"/>
</dbReference>
<dbReference type="RefSeq" id="WP_260747000.1">
    <property type="nucleotide sequence ID" value="NZ_CP092109.1"/>
</dbReference>
<dbReference type="PANTHER" id="PTHR48111:SF21">
    <property type="entry name" value="DNA-BINDING DUAL MASTER TRANSCRIPTIONAL REGULATOR RPAA"/>
    <property type="match status" value="1"/>
</dbReference>
<keyword evidence="5" id="KW-0804">Transcription</keyword>
<keyword evidence="2" id="KW-0902">Two-component regulatory system</keyword>
<dbReference type="PROSITE" id="PS50110">
    <property type="entry name" value="RESPONSE_REGULATORY"/>
    <property type="match status" value="1"/>
</dbReference>
<dbReference type="PANTHER" id="PTHR48111">
    <property type="entry name" value="REGULATOR OF RPOS"/>
    <property type="match status" value="1"/>
</dbReference>
<keyword evidence="3" id="KW-0805">Transcription regulation</keyword>
<dbReference type="InterPro" id="IPR001789">
    <property type="entry name" value="Sig_transdc_resp-reg_receiver"/>
</dbReference>
<organism evidence="8 9">
    <name type="scientific">Geoalkalibacter halelectricus</name>
    <dbReference type="NCBI Taxonomy" id="2847045"/>
    <lineage>
        <taxon>Bacteria</taxon>
        <taxon>Pseudomonadati</taxon>
        <taxon>Thermodesulfobacteriota</taxon>
        <taxon>Desulfuromonadia</taxon>
        <taxon>Desulfuromonadales</taxon>
        <taxon>Geoalkalibacteraceae</taxon>
        <taxon>Geoalkalibacter</taxon>
    </lineage>
</organism>
<evidence type="ECO:0000313" key="8">
    <source>
        <dbReference type="EMBL" id="UWZ78643.1"/>
    </source>
</evidence>
<evidence type="ECO:0000256" key="4">
    <source>
        <dbReference type="ARBA" id="ARBA00023125"/>
    </source>
</evidence>
<protein>
    <submittedName>
        <fullName evidence="8">Response regulator</fullName>
    </submittedName>
</protein>
<dbReference type="SMART" id="SM00448">
    <property type="entry name" value="REC"/>
    <property type="match status" value="1"/>
</dbReference>
<dbReference type="Proteomes" id="UP001060414">
    <property type="component" value="Chromosome"/>
</dbReference>
<gene>
    <name evidence="8" type="ORF">L9S41_13260</name>
</gene>
<keyword evidence="1 6" id="KW-0597">Phosphoprotein</keyword>
<proteinExistence type="predicted"/>
<evidence type="ECO:0000256" key="6">
    <source>
        <dbReference type="PROSITE-ProRule" id="PRU00169"/>
    </source>
</evidence>
<keyword evidence="4" id="KW-0238">DNA-binding</keyword>
<evidence type="ECO:0000259" key="7">
    <source>
        <dbReference type="PROSITE" id="PS50110"/>
    </source>
</evidence>
<evidence type="ECO:0000256" key="2">
    <source>
        <dbReference type="ARBA" id="ARBA00023012"/>
    </source>
</evidence>
<feature type="domain" description="Response regulatory" evidence="7">
    <location>
        <begin position="2"/>
        <end position="129"/>
    </location>
</feature>
<evidence type="ECO:0000256" key="5">
    <source>
        <dbReference type="ARBA" id="ARBA00023163"/>
    </source>
</evidence>
<dbReference type="InterPro" id="IPR011006">
    <property type="entry name" value="CheY-like_superfamily"/>
</dbReference>
<sequence>MRILIVEDDFTSRRLMQKLLEPVGECEQAVNGREALDAFEAAHREGRPYRLICLDIMMPEMDGQDVLKVMRRREAELGVAPRDEARIIMTTALDQPRDVVEAFYRGGCTDYLVKPIDKKILLNKLRECKVLGA</sequence>
<dbReference type="Pfam" id="PF00072">
    <property type="entry name" value="Response_reg"/>
    <property type="match status" value="1"/>
</dbReference>
<dbReference type="InterPro" id="IPR039420">
    <property type="entry name" value="WalR-like"/>
</dbReference>
<accession>A0ABY5ZHM3</accession>
<evidence type="ECO:0000256" key="3">
    <source>
        <dbReference type="ARBA" id="ARBA00023015"/>
    </source>
</evidence>
<evidence type="ECO:0000256" key="1">
    <source>
        <dbReference type="ARBA" id="ARBA00022553"/>
    </source>
</evidence>
<name>A0ABY5ZHM3_9BACT</name>
<evidence type="ECO:0000313" key="9">
    <source>
        <dbReference type="Proteomes" id="UP001060414"/>
    </source>
</evidence>
<dbReference type="Gene3D" id="3.40.50.2300">
    <property type="match status" value="1"/>
</dbReference>
<feature type="modified residue" description="4-aspartylphosphate" evidence="6">
    <location>
        <position position="55"/>
    </location>
</feature>
<dbReference type="SUPFAM" id="SSF52172">
    <property type="entry name" value="CheY-like"/>
    <property type="match status" value="1"/>
</dbReference>